<accession>A0A8A4TQX1</accession>
<organism evidence="3 4">
    <name type="scientific">Sulfidibacter corallicola</name>
    <dbReference type="NCBI Taxonomy" id="2818388"/>
    <lineage>
        <taxon>Bacteria</taxon>
        <taxon>Pseudomonadati</taxon>
        <taxon>Acidobacteriota</taxon>
        <taxon>Holophagae</taxon>
        <taxon>Acanthopleuribacterales</taxon>
        <taxon>Acanthopleuribacteraceae</taxon>
        <taxon>Sulfidibacter</taxon>
    </lineage>
</organism>
<dbReference type="Gene3D" id="3.10.129.10">
    <property type="entry name" value="Hotdog Thioesterase"/>
    <property type="match status" value="1"/>
</dbReference>
<dbReference type="RefSeq" id="WP_237382484.1">
    <property type="nucleotide sequence ID" value="NZ_CP071793.1"/>
</dbReference>
<protein>
    <submittedName>
        <fullName evidence="3">Acyl-CoA synthetase</fullName>
    </submittedName>
</protein>
<dbReference type="InterPro" id="IPR042099">
    <property type="entry name" value="ANL_N_sf"/>
</dbReference>
<dbReference type="SUPFAM" id="SSF54637">
    <property type="entry name" value="Thioesterase/thiol ester dehydrase-isomerase"/>
    <property type="match status" value="1"/>
</dbReference>
<dbReference type="Pfam" id="PF00501">
    <property type="entry name" value="AMP-binding"/>
    <property type="match status" value="1"/>
</dbReference>
<dbReference type="KEGG" id="scor:J3U87_07875"/>
<evidence type="ECO:0000313" key="4">
    <source>
        <dbReference type="Proteomes" id="UP000663929"/>
    </source>
</evidence>
<dbReference type="PANTHER" id="PTHR45398">
    <property type="match status" value="1"/>
</dbReference>
<feature type="domain" description="ApeI dehydratase-like" evidence="2">
    <location>
        <begin position="485"/>
        <end position="581"/>
    </location>
</feature>
<dbReference type="AlphaFoldDB" id="A0A8A4TQX1"/>
<dbReference type="InterPro" id="IPR045851">
    <property type="entry name" value="AMP-bd_C_sf"/>
</dbReference>
<dbReference type="InterPro" id="IPR054545">
    <property type="entry name" value="ApeI-like"/>
</dbReference>
<dbReference type="EMBL" id="CP071793">
    <property type="protein sequence ID" value="QTD52376.1"/>
    <property type="molecule type" value="Genomic_DNA"/>
</dbReference>
<dbReference type="Gene3D" id="3.30.300.30">
    <property type="match status" value="1"/>
</dbReference>
<dbReference type="Proteomes" id="UP000663929">
    <property type="component" value="Chromosome"/>
</dbReference>
<name>A0A8A4TQX1_SULCO</name>
<dbReference type="PANTHER" id="PTHR45398:SF1">
    <property type="entry name" value="ENZYME, PUTATIVE (JCVI)-RELATED"/>
    <property type="match status" value="1"/>
</dbReference>
<gene>
    <name evidence="3" type="ORF">J3U87_07875</name>
</gene>
<feature type="domain" description="AMP-dependent synthetase/ligase" evidence="1">
    <location>
        <begin position="118"/>
        <end position="293"/>
    </location>
</feature>
<keyword evidence="4" id="KW-1185">Reference proteome</keyword>
<dbReference type="InterPro" id="IPR000873">
    <property type="entry name" value="AMP-dep_synth/lig_dom"/>
</dbReference>
<dbReference type="InterPro" id="IPR029069">
    <property type="entry name" value="HotDog_dom_sf"/>
</dbReference>
<dbReference type="SUPFAM" id="SSF56801">
    <property type="entry name" value="Acetyl-CoA synthetase-like"/>
    <property type="match status" value="1"/>
</dbReference>
<reference evidence="3" key="1">
    <citation type="submission" date="2021-03" db="EMBL/GenBank/DDBJ databases">
        <title>Acanthopleuribacteraceae sp. M133.</title>
        <authorList>
            <person name="Wang G."/>
        </authorList>
    </citation>
    <scope>NUCLEOTIDE SEQUENCE</scope>
    <source>
        <strain evidence="3">M133</strain>
    </source>
</reference>
<evidence type="ECO:0000259" key="2">
    <source>
        <dbReference type="Pfam" id="PF22818"/>
    </source>
</evidence>
<sequence>MALRAPLHRLLEADFPDDHLVCRLPDLRWSDFQSTVAGFYEALPQTATKPWLLALESPFHFAAALLACWHRGHRAMAVTDHQAGTLAVLRPELAGMITDMDLDSEGLRQIRPKRGSGPIDAGPLDLCHPGLLLYTSGSTGQRKQVPKTLGQLQAELEVLERQWGTATDLLPRLSTVSHLHIYGLLFRLLWPLCKGAPFFDHQFFFWEELLNQVDDKGAILVSSPTHLNLLPAAAGQHLRTRPDITLFSSGGPLSAETACAIAELSGQAPIEVLGSTETGGIAYRQRTGPHDRENPWQTLPEVAVWAEDGLLEVRSPFLEAPESRQRTGDRAQLLSEGRFLLLGRADRIVKLSEKRISLDEVERRIQSHTWVHECRICVETAQKDGQDTQARQYLCAAVVLSDTGLAERERSGEHEVRRLLRKHLHRFFEPAVLPKRWRFPRELPRNSQGKLVEADVRRMFAVNGHTTGPDRERPRFPEIHRTYREADTHFFECTVPADLLFLEGHFPQQGVVAGVVQLHWVHDMIGAITGAPLRVQTLEAVKFHQLLMPGQPFVAEVRHAAKNNKWHFRLYHDGTKFSSGRIIPHTE</sequence>
<dbReference type="Gene3D" id="3.40.50.12780">
    <property type="entry name" value="N-terminal domain of ligase-like"/>
    <property type="match status" value="1"/>
</dbReference>
<proteinExistence type="predicted"/>
<evidence type="ECO:0000259" key="1">
    <source>
        <dbReference type="Pfam" id="PF00501"/>
    </source>
</evidence>
<dbReference type="Pfam" id="PF22818">
    <property type="entry name" value="ApeI-like"/>
    <property type="match status" value="1"/>
</dbReference>
<evidence type="ECO:0000313" key="3">
    <source>
        <dbReference type="EMBL" id="QTD52376.1"/>
    </source>
</evidence>